<organism evidence="1 2">
    <name type="scientific">Methylomagnum ishizawai</name>
    <dbReference type="NCBI Taxonomy" id="1760988"/>
    <lineage>
        <taxon>Bacteria</taxon>
        <taxon>Pseudomonadati</taxon>
        <taxon>Pseudomonadota</taxon>
        <taxon>Gammaproteobacteria</taxon>
        <taxon>Methylococcales</taxon>
        <taxon>Methylococcaceae</taxon>
        <taxon>Methylomagnum</taxon>
    </lineage>
</organism>
<protein>
    <submittedName>
        <fullName evidence="1">Uncharacterized protein</fullName>
    </submittedName>
</protein>
<dbReference type="STRING" id="1760988.SAMN02949497_1212"/>
<dbReference type="RefSeq" id="WP_085210860.1">
    <property type="nucleotide sequence ID" value="NZ_FXAM01000001.1"/>
</dbReference>
<gene>
    <name evidence="1" type="ORF">SAMN02949497_1212</name>
</gene>
<name>A0A1Y6CUE2_9GAMM</name>
<evidence type="ECO:0000313" key="1">
    <source>
        <dbReference type="EMBL" id="SMF93916.1"/>
    </source>
</evidence>
<evidence type="ECO:0000313" key="2">
    <source>
        <dbReference type="Proteomes" id="UP000192923"/>
    </source>
</evidence>
<dbReference type="EMBL" id="FXAM01000001">
    <property type="protein sequence ID" value="SMF93916.1"/>
    <property type="molecule type" value="Genomic_DNA"/>
</dbReference>
<dbReference type="AlphaFoldDB" id="A0A1Y6CUE2"/>
<accession>A0A1Y6CUE2</accession>
<proteinExistence type="predicted"/>
<sequence>MSIFTNPDDVASLLAMSVFKTHPAFSGVLPSEDEAWAALLAAEADAQRRLRVFLEPTVMVPSQAPPPEIDALENAGTKYALEAPSEYEAETFSNTFFGCVETKQRPIVRGSITSIRFVYPGPGTAVFEVPAEWIRPELKYGLIHLIPTGLASYGPMNAFVLQALTGRKTVPMMIEVRYTAGLTDAHGLWPDVVDTVKKMAVLRLIEGAFPAQSASISADGLSQSASVDTSKYSDMIDKKISTLKDALWGVRVGVL</sequence>
<reference evidence="1 2" key="1">
    <citation type="submission" date="2016-12" db="EMBL/GenBank/DDBJ databases">
        <authorList>
            <person name="Song W.-J."/>
            <person name="Kurnit D.M."/>
        </authorList>
    </citation>
    <scope>NUCLEOTIDE SEQUENCE [LARGE SCALE GENOMIC DNA]</scope>
    <source>
        <strain evidence="1 2">175</strain>
    </source>
</reference>
<keyword evidence="2" id="KW-1185">Reference proteome</keyword>
<dbReference type="Proteomes" id="UP000192923">
    <property type="component" value="Unassembled WGS sequence"/>
</dbReference>